<keyword evidence="1" id="KW-1015">Disulfide bond</keyword>
<evidence type="ECO:0000256" key="1">
    <source>
        <dbReference type="ARBA" id="ARBA00023157"/>
    </source>
</evidence>
<dbReference type="GO" id="GO:0000302">
    <property type="term" value="P:response to reactive oxygen species"/>
    <property type="evidence" value="ECO:0007669"/>
    <property type="project" value="TreeGrafter"/>
</dbReference>
<evidence type="ECO:0000313" key="6">
    <source>
        <dbReference type="EMBL" id="ODN05072.1"/>
    </source>
</evidence>
<evidence type="ECO:0000256" key="2">
    <source>
        <dbReference type="RuleBase" id="RU003695"/>
    </source>
</evidence>
<dbReference type="AlphaFoldDB" id="A0A1D2NIN4"/>
<keyword evidence="7" id="KW-1185">Reference proteome</keyword>
<dbReference type="Gene3D" id="2.40.128.20">
    <property type="match status" value="1"/>
</dbReference>
<comment type="caution">
    <text evidence="6">The sequence shown here is derived from an EMBL/GenBank/DDBJ whole genome shotgun (WGS) entry which is preliminary data.</text>
</comment>
<dbReference type="EMBL" id="LJIJ01000030">
    <property type="protein sequence ID" value="ODN05072.1"/>
    <property type="molecule type" value="Genomic_DNA"/>
</dbReference>
<feature type="domain" description="Lipocalin/cytosolic fatty-acid binding" evidence="5">
    <location>
        <begin position="123"/>
        <end position="181"/>
    </location>
</feature>
<dbReference type="STRING" id="48709.A0A1D2NIN4"/>
<evidence type="ECO:0000313" key="7">
    <source>
        <dbReference type="Proteomes" id="UP000094527"/>
    </source>
</evidence>
<sequence>MISIFGLIIFSIHISQNNGQILIPGSCPNLGGMQDFDLNRYVGLWYEVEKYMFLPEIAGNCVYVRYKDHTNDTFRADIVQVEAITRKHVVSPSRGSIISNDGSAHIDLVVDVRVPLTFVTVKIDYPYYILDTDYENYVIKWSCRPGALGHNIQSMWVLSRSRNYLQETRNIVHDKLRELGLRPEYLLLLDNYNCPSPRESENELEEANPVMDSKTNEDMQNI</sequence>
<proteinExistence type="inferred from homology"/>
<dbReference type="PANTHER" id="PTHR10612">
    <property type="entry name" value="APOLIPOPROTEIN D"/>
    <property type="match status" value="1"/>
</dbReference>
<name>A0A1D2NIN4_ORCCI</name>
<dbReference type="OrthoDB" id="565904at2759"/>
<feature type="region of interest" description="Disordered" evidence="3">
    <location>
        <begin position="197"/>
        <end position="222"/>
    </location>
</feature>
<gene>
    <name evidence="6" type="ORF">Ocin01_01628</name>
</gene>
<dbReference type="PRINTS" id="PR01273">
    <property type="entry name" value="INVTBRTCOLOR"/>
</dbReference>
<organism evidence="6 7">
    <name type="scientific">Orchesella cincta</name>
    <name type="common">Springtail</name>
    <name type="synonym">Podura cincta</name>
    <dbReference type="NCBI Taxonomy" id="48709"/>
    <lineage>
        <taxon>Eukaryota</taxon>
        <taxon>Metazoa</taxon>
        <taxon>Ecdysozoa</taxon>
        <taxon>Arthropoda</taxon>
        <taxon>Hexapoda</taxon>
        <taxon>Collembola</taxon>
        <taxon>Entomobryomorpha</taxon>
        <taxon>Entomobryoidea</taxon>
        <taxon>Orchesellidae</taxon>
        <taxon>Orchesellinae</taxon>
        <taxon>Orchesella</taxon>
    </lineage>
</organism>
<accession>A0A1D2NIN4</accession>
<dbReference type="GO" id="GO:0005737">
    <property type="term" value="C:cytoplasm"/>
    <property type="evidence" value="ECO:0007669"/>
    <property type="project" value="TreeGrafter"/>
</dbReference>
<keyword evidence="6" id="KW-0449">Lipoprotein</keyword>
<dbReference type="Pfam" id="PF00061">
    <property type="entry name" value="Lipocalin"/>
    <property type="match status" value="1"/>
</dbReference>
<dbReference type="Proteomes" id="UP000094527">
    <property type="component" value="Unassembled WGS sequence"/>
</dbReference>
<dbReference type="InterPro" id="IPR003057">
    <property type="entry name" value="Invtbrt_color"/>
</dbReference>
<dbReference type="PROSITE" id="PS00213">
    <property type="entry name" value="LIPOCALIN"/>
    <property type="match status" value="1"/>
</dbReference>
<dbReference type="InterPro" id="IPR012674">
    <property type="entry name" value="Calycin"/>
</dbReference>
<feature type="chain" id="PRO_5008905612" evidence="4">
    <location>
        <begin position="20"/>
        <end position="222"/>
    </location>
</feature>
<dbReference type="InterPro" id="IPR022272">
    <property type="entry name" value="Lipocalin_CS"/>
</dbReference>
<keyword evidence="4" id="KW-0732">Signal</keyword>
<dbReference type="OMA" id="HRINIFK"/>
<comment type="similarity">
    <text evidence="2">Belongs to the calycin superfamily. Lipocalin family.</text>
</comment>
<evidence type="ECO:0000256" key="3">
    <source>
        <dbReference type="SAM" id="MobiDB-lite"/>
    </source>
</evidence>
<feature type="signal peptide" evidence="4">
    <location>
        <begin position="1"/>
        <end position="19"/>
    </location>
</feature>
<dbReference type="InterPro" id="IPR000566">
    <property type="entry name" value="Lipocln_cytosolic_FA-bd_dom"/>
</dbReference>
<dbReference type="SUPFAM" id="SSF50814">
    <property type="entry name" value="Lipocalins"/>
    <property type="match status" value="1"/>
</dbReference>
<evidence type="ECO:0000256" key="4">
    <source>
        <dbReference type="SAM" id="SignalP"/>
    </source>
</evidence>
<dbReference type="PANTHER" id="PTHR10612:SF62">
    <property type="entry name" value="LIPOCALIN_CYTOSOLIC FATTY-ACID BINDING DOMAIN-CONTAINING PROTEIN"/>
    <property type="match status" value="1"/>
</dbReference>
<reference evidence="6 7" key="1">
    <citation type="journal article" date="2016" name="Genome Biol. Evol.">
        <title>Gene Family Evolution Reflects Adaptation to Soil Environmental Stressors in the Genome of the Collembolan Orchesella cincta.</title>
        <authorList>
            <person name="Faddeeva-Vakhrusheva A."/>
            <person name="Derks M.F."/>
            <person name="Anvar S.Y."/>
            <person name="Agamennone V."/>
            <person name="Suring W."/>
            <person name="Smit S."/>
            <person name="van Straalen N.M."/>
            <person name="Roelofs D."/>
        </authorList>
    </citation>
    <scope>NUCLEOTIDE SEQUENCE [LARGE SCALE GENOMIC DNA]</scope>
    <source>
        <tissue evidence="6">Mixed pool</tissue>
    </source>
</reference>
<evidence type="ECO:0000259" key="5">
    <source>
        <dbReference type="Pfam" id="PF00061"/>
    </source>
</evidence>
<protein>
    <submittedName>
        <fullName evidence="6">Apolipoprotein D</fullName>
    </submittedName>
</protein>
<dbReference type="GO" id="GO:0031409">
    <property type="term" value="F:pigment binding"/>
    <property type="evidence" value="ECO:0007669"/>
    <property type="project" value="InterPro"/>
</dbReference>
<dbReference type="GO" id="GO:0006629">
    <property type="term" value="P:lipid metabolic process"/>
    <property type="evidence" value="ECO:0007669"/>
    <property type="project" value="TreeGrafter"/>
</dbReference>